<evidence type="ECO:0000256" key="1">
    <source>
        <dbReference type="SAM" id="MobiDB-lite"/>
    </source>
</evidence>
<name>A0A382W6T3_9ZZZZ</name>
<organism evidence="2">
    <name type="scientific">marine metagenome</name>
    <dbReference type="NCBI Taxonomy" id="408172"/>
    <lineage>
        <taxon>unclassified sequences</taxon>
        <taxon>metagenomes</taxon>
        <taxon>ecological metagenomes</taxon>
    </lineage>
</organism>
<dbReference type="EMBL" id="UINC01157490">
    <property type="protein sequence ID" value="SVD54507.1"/>
    <property type="molecule type" value="Genomic_DNA"/>
</dbReference>
<feature type="region of interest" description="Disordered" evidence="1">
    <location>
        <begin position="67"/>
        <end position="95"/>
    </location>
</feature>
<accession>A0A382W6T3</accession>
<gene>
    <name evidence="2" type="ORF">METZ01_LOCUS407361</name>
</gene>
<dbReference type="AlphaFoldDB" id="A0A382W6T3"/>
<feature type="non-terminal residue" evidence="2">
    <location>
        <position position="1"/>
    </location>
</feature>
<evidence type="ECO:0000313" key="2">
    <source>
        <dbReference type="EMBL" id="SVD54507.1"/>
    </source>
</evidence>
<proteinExistence type="predicted"/>
<sequence length="95" mass="10347">VRIQIHLNVSKCICIWHIVNQQKLGGTIENKSIRFATGQGRGPVPALHKCNAVPFYCQAAEPSRSYSEGDSPELLHAPPISEGRGSLTVVRTPTL</sequence>
<protein>
    <submittedName>
        <fullName evidence="2">Uncharacterized protein</fullName>
    </submittedName>
</protein>
<reference evidence="2" key="1">
    <citation type="submission" date="2018-05" db="EMBL/GenBank/DDBJ databases">
        <authorList>
            <person name="Lanie J.A."/>
            <person name="Ng W.-L."/>
            <person name="Kazmierczak K.M."/>
            <person name="Andrzejewski T.M."/>
            <person name="Davidsen T.M."/>
            <person name="Wayne K.J."/>
            <person name="Tettelin H."/>
            <person name="Glass J.I."/>
            <person name="Rusch D."/>
            <person name="Podicherti R."/>
            <person name="Tsui H.-C.T."/>
            <person name="Winkler M.E."/>
        </authorList>
    </citation>
    <scope>NUCLEOTIDE SEQUENCE</scope>
</reference>